<feature type="compositionally biased region" description="Low complexity" evidence="10">
    <location>
        <begin position="30"/>
        <end position="49"/>
    </location>
</feature>
<evidence type="ECO:0000256" key="9">
    <source>
        <dbReference type="PROSITE-ProRule" id="PRU01373"/>
    </source>
</evidence>
<dbReference type="GO" id="GO:0008360">
    <property type="term" value="P:regulation of cell shape"/>
    <property type="evidence" value="ECO:0007669"/>
    <property type="project" value="UniProtKB-UniRule"/>
</dbReference>
<feature type="region of interest" description="Disordered" evidence="10">
    <location>
        <begin position="23"/>
        <end position="62"/>
    </location>
</feature>
<gene>
    <name evidence="12" type="ORF">AVDCRST_MAG89-4316</name>
</gene>
<dbReference type="PROSITE" id="PS52029">
    <property type="entry name" value="LD_TPASE"/>
    <property type="match status" value="1"/>
</dbReference>
<dbReference type="EMBL" id="CADCTV010000902">
    <property type="protein sequence ID" value="CAA9368278.1"/>
    <property type="molecule type" value="Genomic_DNA"/>
</dbReference>
<evidence type="ECO:0000256" key="6">
    <source>
        <dbReference type="ARBA" id="ARBA00022960"/>
    </source>
</evidence>
<dbReference type="PROSITE" id="PS51257">
    <property type="entry name" value="PROKAR_LIPOPROTEIN"/>
    <property type="match status" value="1"/>
</dbReference>
<keyword evidence="7 9" id="KW-0573">Peptidoglycan synthesis</keyword>
<dbReference type="PANTHER" id="PTHR30582">
    <property type="entry name" value="L,D-TRANSPEPTIDASE"/>
    <property type="match status" value="1"/>
</dbReference>
<keyword evidence="8 9" id="KW-0961">Cell wall biogenesis/degradation</keyword>
<keyword evidence="6 9" id="KW-0133">Cell shape</keyword>
<keyword evidence="4" id="KW-0808">Transferase</keyword>
<evidence type="ECO:0000259" key="11">
    <source>
        <dbReference type="PROSITE" id="PS52029"/>
    </source>
</evidence>
<dbReference type="PANTHER" id="PTHR30582:SF24">
    <property type="entry name" value="L,D-TRANSPEPTIDASE ERFK_SRFK-RELATED"/>
    <property type="match status" value="1"/>
</dbReference>
<dbReference type="GO" id="GO:0071555">
    <property type="term" value="P:cell wall organization"/>
    <property type="evidence" value="ECO:0007669"/>
    <property type="project" value="UniProtKB-UniRule"/>
</dbReference>
<dbReference type="GO" id="GO:0071972">
    <property type="term" value="F:peptidoglycan L,D-transpeptidase activity"/>
    <property type="evidence" value="ECO:0007669"/>
    <property type="project" value="TreeGrafter"/>
</dbReference>
<reference evidence="12" key="1">
    <citation type="submission" date="2020-02" db="EMBL/GenBank/DDBJ databases">
        <authorList>
            <person name="Meier V. D."/>
        </authorList>
    </citation>
    <scope>NUCLEOTIDE SEQUENCE</scope>
    <source>
        <strain evidence="12">AVDCRST_MAG89</strain>
    </source>
</reference>
<dbReference type="GO" id="GO:0018104">
    <property type="term" value="P:peptidoglycan-protein cross-linking"/>
    <property type="evidence" value="ECO:0007669"/>
    <property type="project" value="TreeGrafter"/>
</dbReference>
<dbReference type="Gene3D" id="2.40.440.10">
    <property type="entry name" value="L,D-transpeptidase catalytic domain-like"/>
    <property type="match status" value="1"/>
</dbReference>
<evidence type="ECO:0000256" key="10">
    <source>
        <dbReference type="SAM" id="MobiDB-lite"/>
    </source>
</evidence>
<dbReference type="UniPathway" id="UPA00219"/>
<evidence type="ECO:0000256" key="2">
    <source>
        <dbReference type="ARBA" id="ARBA00005992"/>
    </source>
</evidence>
<dbReference type="InterPro" id="IPR050979">
    <property type="entry name" value="LD-transpeptidase"/>
</dbReference>
<dbReference type="InterPro" id="IPR038063">
    <property type="entry name" value="Transpep_catalytic_dom"/>
</dbReference>
<dbReference type="GO" id="GO:0016757">
    <property type="term" value="F:glycosyltransferase activity"/>
    <property type="evidence" value="ECO:0007669"/>
    <property type="project" value="UniProtKB-KW"/>
</dbReference>
<organism evidence="12">
    <name type="scientific">uncultured Gemmatimonadota bacterium</name>
    <dbReference type="NCBI Taxonomy" id="203437"/>
    <lineage>
        <taxon>Bacteria</taxon>
        <taxon>Pseudomonadati</taxon>
        <taxon>Gemmatimonadota</taxon>
        <taxon>environmental samples</taxon>
    </lineage>
</organism>
<accession>A0A6J4MTK2</accession>
<evidence type="ECO:0000256" key="5">
    <source>
        <dbReference type="ARBA" id="ARBA00022801"/>
    </source>
</evidence>
<sequence>MLQRWIGTALAAALLATAGCTVKDSSDDNAAAGDAAASAPAQPQAQAPAQPAPPPMPPPDLRLEVNVGERKLYVYRSDQVVGSYSIAVGTEEWPTRTGEWTVGQVVFNPRWTPPTDEEWAKDEEVAEPGDPDNPLGRIQLVYDPPRSIHGTDEPESLGTAASHGSIRISNADGLRVARMVMQSGGAAKDDAWIERVQANRKERVEVAIPNPIPIRVISGGDRESSYRPGESSKGKSGSGEREKEKSGSREQEKEKEKSDAS</sequence>
<feature type="region of interest" description="Disordered" evidence="10">
    <location>
        <begin position="212"/>
        <end position="261"/>
    </location>
</feature>
<evidence type="ECO:0000256" key="7">
    <source>
        <dbReference type="ARBA" id="ARBA00022984"/>
    </source>
</evidence>
<dbReference type="CDD" id="cd16913">
    <property type="entry name" value="YkuD_like"/>
    <property type="match status" value="1"/>
</dbReference>
<dbReference type="AlphaFoldDB" id="A0A6J4MTK2"/>
<evidence type="ECO:0000256" key="3">
    <source>
        <dbReference type="ARBA" id="ARBA00022676"/>
    </source>
</evidence>
<evidence type="ECO:0000313" key="12">
    <source>
        <dbReference type="EMBL" id="CAA9368278.1"/>
    </source>
</evidence>
<comment type="pathway">
    <text evidence="1 9">Cell wall biogenesis; peptidoglycan biosynthesis.</text>
</comment>
<dbReference type="InterPro" id="IPR005490">
    <property type="entry name" value="LD_TPept_cat_dom"/>
</dbReference>
<dbReference type="Pfam" id="PF03734">
    <property type="entry name" value="YkuD"/>
    <property type="match status" value="1"/>
</dbReference>
<evidence type="ECO:0000256" key="4">
    <source>
        <dbReference type="ARBA" id="ARBA00022679"/>
    </source>
</evidence>
<name>A0A6J4MTK2_9BACT</name>
<comment type="similarity">
    <text evidence="2">Belongs to the YkuD family.</text>
</comment>
<proteinExistence type="inferred from homology"/>
<feature type="compositionally biased region" description="Pro residues" evidence="10">
    <location>
        <begin position="50"/>
        <end position="60"/>
    </location>
</feature>
<evidence type="ECO:0000256" key="8">
    <source>
        <dbReference type="ARBA" id="ARBA00023316"/>
    </source>
</evidence>
<keyword evidence="5" id="KW-0378">Hydrolase</keyword>
<feature type="compositionally biased region" description="Basic and acidic residues" evidence="10">
    <location>
        <begin position="220"/>
        <end position="261"/>
    </location>
</feature>
<dbReference type="GO" id="GO:0005576">
    <property type="term" value="C:extracellular region"/>
    <property type="evidence" value="ECO:0007669"/>
    <property type="project" value="TreeGrafter"/>
</dbReference>
<keyword evidence="3" id="KW-0328">Glycosyltransferase</keyword>
<evidence type="ECO:0000256" key="1">
    <source>
        <dbReference type="ARBA" id="ARBA00004752"/>
    </source>
</evidence>
<protein>
    <recommendedName>
        <fullName evidence="11">L,D-TPase catalytic domain-containing protein</fullName>
    </recommendedName>
</protein>
<dbReference type="SUPFAM" id="SSF141523">
    <property type="entry name" value="L,D-transpeptidase catalytic domain-like"/>
    <property type="match status" value="1"/>
</dbReference>
<feature type="domain" description="L,D-TPase catalytic" evidence="11">
    <location>
        <begin position="61"/>
        <end position="207"/>
    </location>
</feature>
<comment type="caution">
    <text evidence="9">Lacks conserved residue(s) required for the propagation of feature annotation.</text>
</comment>